<evidence type="ECO:0000256" key="1">
    <source>
        <dbReference type="SAM" id="MobiDB-lite"/>
    </source>
</evidence>
<accession>A0A7W7GXW1</accession>
<comment type="caution">
    <text evidence="3">The sequence shown here is derived from an EMBL/GenBank/DDBJ whole genome shotgun (WGS) entry which is preliminary data.</text>
</comment>
<reference evidence="3 4" key="1">
    <citation type="submission" date="2020-08" db="EMBL/GenBank/DDBJ databases">
        <title>Sequencing the genomes of 1000 actinobacteria strains.</title>
        <authorList>
            <person name="Klenk H.-P."/>
        </authorList>
    </citation>
    <scope>NUCLEOTIDE SEQUENCE [LARGE SCALE GENOMIC DNA]</scope>
    <source>
        <strain evidence="3 4">DSM 45809</strain>
    </source>
</reference>
<dbReference type="Proteomes" id="UP000546162">
    <property type="component" value="Unassembled WGS sequence"/>
</dbReference>
<keyword evidence="4" id="KW-1185">Reference proteome</keyword>
<feature type="transmembrane region" description="Helical" evidence="2">
    <location>
        <begin position="12"/>
        <end position="34"/>
    </location>
</feature>
<sequence length="96" mass="10358">MIITGPFREVMVTWFVGQSLVFLALAFLLGLVTGRLTASRDDKRFLPGKPPESPIPAGNATTGNDRSEPVAHPAPVPRRRPSPRPTPADTGPETTR</sequence>
<evidence type="ECO:0000313" key="3">
    <source>
        <dbReference type="EMBL" id="MBB4740303.1"/>
    </source>
</evidence>
<gene>
    <name evidence="3" type="ORF">BJY16_003762</name>
</gene>
<protein>
    <submittedName>
        <fullName evidence="3">Uncharacterized protein</fullName>
    </submittedName>
</protein>
<dbReference type="RefSeq" id="WP_185040765.1">
    <property type="nucleotide sequence ID" value="NZ_BAABFG010000005.1"/>
</dbReference>
<name>A0A7W7GXW1_9ACTN</name>
<dbReference type="AlphaFoldDB" id="A0A7W7GXW1"/>
<keyword evidence="2" id="KW-0812">Transmembrane</keyword>
<keyword evidence="2" id="KW-1133">Transmembrane helix</keyword>
<evidence type="ECO:0000313" key="4">
    <source>
        <dbReference type="Proteomes" id="UP000546162"/>
    </source>
</evidence>
<keyword evidence="2" id="KW-0472">Membrane</keyword>
<dbReference type="EMBL" id="JACHNB010000001">
    <property type="protein sequence ID" value="MBB4740303.1"/>
    <property type="molecule type" value="Genomic_DNA"/>
</dbReference>
<feature type="region of interest" description="Disordered" evidence="1">
    <location>
        <begin position="39"/>
        <end position="96"/>
    </location>
</feature>
<evidence type="ECO:0000256" key="2">
    <source>
        <dbReference type="SAM" id="Phobius"/>
    </source>
</evidence>
<proteinExistence type="predicted"/>
<organism evidence="3 4">
    <name type="scientific">Actinoplanes octamycinicus</name>
    <dbReference type="NCBI Taxonomy" id="135948"/>
    <lineage>
        <taxon>Bacteria</taxon>
        <taxon>Bacillati</taxon>
        <taxon>Actinomycetota</taxon>
        <taxon>Actinomycetes</taxon>
        <taxon>Micromonosporales</taxon>
        <taxon>Micromonosporaceae</taxon>
        <taxon>Actinoplanes</taxon>
    </lineage>
</organism>